<evidence type="ECO:0000259" key="20">
    <source>
        <dbReference type="Pfam" id="PF13807"/>
    </source>
</evidence>
<evidence type="ECO:0000313" key="22">
    <source>
        <dbReference type="Proteomes" id="UP000648722"/>
    </source>
</evidence>
<comment type="catalytic activity">
    <reaction evidence="15">
        <text>L-tyrosyl-[protein] + ATP = O-phospho-L-tyrosyl-[protein] + ADP + H(+)</text>
        <dbReference type="Rhea" id="RHEA:10596"/>
        <dbReference type="Rhea" id="RHEA-COMP:10136"/>
        <dbReference type="Rhea" id="RHEA-COMP:20101"/>
        <dbReference type="ChEBI" id="CHEBI:15378"/>
        <dbReference type="ChEBI" id="CHEBI:30616"/>
        <dbReference type="ChEBI" id="CHEBI:46858"/>
        <dbReference type="ChEBI" id="CHEBI:61978"/>
        <dbReference type="ChEBI" id="CHEBI:456216"/>
        <dbReference type="EC" id="2.7.10.2"/>
    </reaction>
</comment>
<feature type="domain" description="Polysaccharide chain length determinant N-terminal" evidence="18">
    <location>
        <begin position="21"/>
        <end position="110"/>
    </location>
</feature>
<dbReference type="SUPFAM" id="SSF52540">
    <property type="entry name" value="P-loop containing nucleoside triphosphate hydrolases"/>
    <property type="match status" value="1"/>
</dbReference>
<reference evidence="22" key="1">
    <citation type="journal article" date="2019" name="Int. J. Syst. Evol. Microbiol.">
        <title>The Global Catalogue of Microorganisms (GCM) 10K type strain sequencing project: providing services to taxonomists for standard genome sequencing and annotation.</title>
        <authorList>
            <consortium name="The Broad Institute Genomics Platform"/>
            <consortium name="The Broad Institute Genome Sequencing Center for Infectious Disease"/>
            <person name="Wu L."/>
            <person name="Ma J."/>
        </authorList>
    </citation>
    <scope>NUCLEOTIDE SEQUENCE [LARGE SCALE GENOMIC DNA]</scope>
    <source>
        <strain evidence="22">CGMCC 1.12766</strain>
    </source>
</reference>
<accession>A0ABQ1XI21</accession>
<evidence type="ECO:0000256" key="4">
    <source>
        <dbReference type="ARBA" id="ARBA00011903"/>
    </source>
</evidence>
<evidence type="ECO:0000256" key="12">
    <source>
        <dbReference type="ARBA" id="ARBA00022989"/>
    </source>
</evidence>
<dbReference type="Pfam" id="PF13614">
    <property type="entry name" value="AAA_31"/>
    <property type="match status" value="1"/>
</dbReference>
<proteinExistence type="inferred from homology"/>
<feature type="coiled-coil region" evidence="16">
    <location>
        <begin position="221"/>
        <end position="284"/>
    </location>
</feature>
<keyword evidence="13 17" id="KW-0472">Membrane</keyword>
<evidence type="ECO:0000256" key="1">
    <source>
        <dbReference type="ARBA" id="ARBA00004429"/>
    </source>
</evidence>
<evidence type="ECO:0000256" key="14">
    <source>
        <dbReference type="ARBA" id="ARBA00023137"/>
    </source>
</evidence>
<dbReference type="CDD" id="cd05387">
    <property type="entry name" value="BY-kinase"/>
    <property type="match status" value="1"/>
</dbReference>
<dbReference type="EC" id="2.7.10.2" evidence="4"/>
<evidence type="ECO:0000256" key="11">
    <source>
        <dbReference type="ARBA" id="ARBA00022840"/>
    </source>
</evidence>
<keyword evidence="5" id="KW-1003">Cell membrane</keyword>
<comment type="subcellular location">
    <subcellularLocation>
        <location evidence="1">Cell inner membrane</location>
        <topology evidence="1">Multi-pass membrane protein</topology>
    </subcellularLocation>
</comment>
<organism evidence="21 22">
    <name type="scientific">Glycocaulis albus</name>
    <dbReference type="NCBI Taxonomy" id="1382801"/>
    <lineage>
        <taxon>Bacteria</taxon>
        <taxon>Pseudomonadati</taxon>
        <taxon>Pseudomonadota</taxon>
        <taxon>Alphaproteobacteria</taxon>
        <taxon>Maricaulales</taxon>
        <taxon>Maricaulaceae</taxon>
        <taxon>Glycocaulis</taxon>
    </lineage>
</organism>
<keyword evidence="8 17" id="KW-0812">Transmembrane</keyword>
<dbReference type="Proteomes" id="UP000648722">
    <property type="component" value="Unassembled WGS sequence"/>
</dbReference>
<comment type="similarity">
    <text evidence="3">Belongs to the etk/wzc family.</text>
</comment>
<evidence type="ECO:0000256" key="8">
    <source>
        <dbReference type="ARBA" id="ARBA00022692"/>
    </source>
</evidence>
<name>A0ABQ1XI21_9PROT</name>
<keyword evidence="14" id="KW-0829">Tyrosine-protein kinase</keyword>
<evidence type="ECO:0000313" key="21">
    <source>
        <dbReference type="EMBL" id="GGG94063.1"/>
    </source>
</evidence>
<evidence type="ECO:0000256" key="2">
    <source>
        <dbReference type="ARBA" id="ARBA00007316"/>
    </source>
</evidence>
<evidence type="ECO:0000256" key="13">
    <source>
        <dbReference type="ARBA" id="ARBA00023136"/>
    </source>
</evidence>
<feature type="transmembrane region" description="Helical" evidence="17">
    <location>
        <begin position="34"/>
        <end position="55"/>
    </location>
</feature>
<feature type="domain" description="Tyrosine-protein kinase G-rich" evidence="20">
    <location>
        <begin position="400"/>
        <end position="471"/>
    </location>
</feature>
<protein>
    <recommendedName>
        <fullName evidence="4">non-specific protein-tyrosine kinase</fullName>
        <ecNumber evidence="4">2.7.10.2</ecNumber>
    </recommendedName>
</protein>
<dbReference type="InterPro" id="IPR025669">
    <property type="entry name" value="AAA_dom"/>
</dbReference>
<evidence type="ECO:0000256" key="3">
    <source>
        <dbReference type="ARBA" id="ARBA00008883"/>
    </source>
</evidence>
<dbReference type="Gene3D" id="3.40.50.300">
    <property type="entry name" value="P-loop containing nucleotide triphosphate hydrolases"/>
    <property type="match status" value="1"/>
</dbReference>
<dbReference type="RefSeq" id="WP_188451153.1">
    <property type="nucleotide sequence ID" value="NZ_BMFS01000002.1"/>
</dbReference>
<dbReference type="PANTHER" id="PTHR32309:SF13">
    <property type="entry name" value="FERRIC ENTEROBACTIN TRANSPORT PROTEIN FEPE"/>
    <property type="match status" value="1"/>
</dbReference>
<gene>
    <name evidence="21" type="ORF">GCM10007420_06910</name>
</gene>
<dbReference type="Pfam" id="PF02706">
    <property type="entry name" value="Wzz"/>
    <property type="match status" value="1"/>
</dbReference>
<dbReference type="EMBL" id="BMFS01000002">
    <property type="protein sequence ID" value="GGG94063.1"/>
    <property type="molecule type" value="Genomic_DNA"/>
</dbReference>
<dbReference type="InterPro" id="IPR005702">
    <property type="entry name" value="Wzc-like_C"/>
</dbReference>
<evidence type="ECO:0000256" key="9">
    <source>
        <dbReference type="ARBA" id="ARBA00022741"/>
    </source>
</evidence>
<keyword evidence="12 17" id="KW-1133">Transmembrane helix</keyword>
<evidence type="ECO:0000256" key="7">
    <source>
        <dbReference type="ARBA" id="ARBA00022679"/>
    </source>
</evidence>
<evidence type="ECO:0000256" key="6">
    <source>
        <dbReference type="ARBA" id="ARBA00022519"/>
    </source>
</evidence>
<dbReference type="InterPro" id="IPR027417">
    <property type="entry name" value="P-loop_NTPase"/>
</dbReference>
<dbReference type="InterPro" id="IPR003856">
    <property type="entry name" value="LPS_length_determ_N"/>
</dbReference>
<comment type="caution">
    <text evidence="21">The sequence shown here is derived from an EMBL/GenBank/DDBJ whole genome shotgun (WGS) entry which is preliminary data.</text>
</comment>
<keyword evidence="9" id="KW-0547">Nucleotide-binding</keyword>
<dbReference type="NCBIfam" id="TIGR01007">
    <property type="entry name" value="eps_fam"/>
    <property type="match status" value="1"/>
</dbReference>
<comment type="similarity">
    <text evidence="2">Belongs to the CpsD/CapB family.</text>
</comment>
<evidence type="ECO:0000256" key="16">
    <source>
        <dbReference type="SAM" id="Coils"/>
    </source>
</evidence>
<keyword evidence="10" id="KW-0418">Kinase</keyword>
<keyword evidence="16" id="KW-0175">Coiled coil</keyword>
<dbReference type="PANTHER" id="PTHR32309">
    <property type="entry name" value="TYROSINE-PROTEIN KINASE"/>
    <property type="match status" value="1"/>
</dbReference>
<keyword evidence="22" id="KW-1185">Reference proteome</keyword>
<dbReference type="InterPro" id="IPR032807">
    <property type="entry name" value="GNVR"/>
</dbReference>
<dbReference type="Pfam" id="PF13807">
    <property type="entry name" value="GNVR"/>
    <property type="match status" value="1"/>
</dbReference>
<evidence type="ECO:0000256" key="17">
    <source>
        <dbReference type="SAM" id="Phobius"/>
    </source>
</evidence>
<dbReference type="InterPro" id="IPR050445">
    <property type="entry name" value="Bact_polysacc_biosynth/exp"/>
</dbReference>
<evidence type="ECO:0000256" key="5">
    <source>
        <dbReference type="ARBA" id="ARBA00022475"/>
    </source>
</evidence>
<sequence>MAYNRGEQPLHADQAAGDELVDLRQLWRIFRRRLPVFAAVAFAVFALTVIVTMQMTPQYTATASVIIDSRQSQVVDIEAVLTGVGSDAQALDTEVQLIQSRSLALAVIERLDLTADPEFNSQLREPSGLGAITSAVRNFLSALVPSQAASPGVDDGQRTLESVTSAVLDRLSARRSGMTYVISIAFRSEDPAKAARIANAFADLYLLSQLEAKFDATERANTWLNQRLDVLREEVRTAEQAVELYRAENGLLDAGGSSLTEQQISDLNAQLAIQRAELSAAESSLRSVQTQLDRGASLDTIGEVLRSETIRALRAQQTETSRRRSDLASRYGPRHPEFLAVEREVADLEEQISREIQRIVAGLETEVNVARQRVASLQNTLAGFRDELVTNNRALVRLRELEREAEASRTLFESFLNRFRQTSEQDDLTTADARIVARAPVPLEPSAPNWMLNLAMGLILAGMAGAGTIVLLEVFDNGVRTEADVERELGVAHIASVPLLGQGRFGRKRSGKSDQPYDYIRENPLSGIAEAFRVIRSAILLSNIDAAHKTVAITSALPGEGKTTTTYSLGRISAMSGSRTLIMDCDLRRRLLTKAAAPQAAKGLLEVLSGDCTLDEVLVADAEQGLHILPVVESQFTPRDVFNSDAFKSLMAVLRQRYDLVLIDTAPVLAVTDTRVIAARADAVVMNVKWKTTPREAAASALETLHDVRANVLGVALAQVDMNAQARYGYEGSSYYYKNYRSYYSG</sequence>
<feature type="domain" description="AAA" evidence="19">
    <location>
        <begin position="549"/>
        <end position="709"/>
    </location>
</feature>
<evidence type="ECO:0000256" key="10">
    <source>
        <dbReference type="ARBA" id="ARBA00022777"/>
    </source>
</evidence>
<evidence type="ECO:0000259" key="18">
    <source>
        <dbReference type="Pfam" id="PF02706"/>
    </source>
</evidence>
<evidence type="ECO:0000256" key="15">
    <source>
        <dbReference type="ARBA" id="ARBA00051245"/>
    </source>
</evidence>
<feature type="coiled-coil region" evidence="16">
    <location>
        <begin position="338"/>
        <end position="418"/>
    </location>
</feature>
<keyword evidence="7" id="KW-0808">Transferase</keyword>
<keyword evidence="6" id="KW-0997">Cell inner membrane</keyword>
<evidence type="ECO:0000259" key="19">
    <source>
        <dbReference type="Pfam" id="PF13614"/>
    </source>
</evidence>
<keyword evidence="11" id="KW-0067">ATP-binding</keyword>